<accession>A0ACC1WRC2</accession>
<evidence type="ECO:0000313" key="1">
    <source>
        <dbReference type="EMBL" id="KAJ4701598.1"/>
    </source>
</evidence>
<proteinExistence type="predicted"/>
<keyword evidence="2" id="KW-1185">Reference proteome</keyword>
<sequence>MPIYRNSSIDWKPSPVVALATSADESQVAAAREDGSLEIWLVSPGTAGWHCQLTVHGDPRSRVSSLVWCHAGKKGLPCGRLFSSSIDGSVSEWDLFDLKQKIVLQSIDFSIWQMAVAPSNNSLIHAVPKSQHIGNGYLNDESYGSDERETSESEYDSDSDELHVQLVDEDRLLALACDDGCVRIYRISDSDELIYHRSLPRVSERVLSVTWSADANILYSGSSDGFIRSWDARLGYEIYRITVGLGGLGSGPELCIWSLLSLRCGTLVSADSTGSVQFWDSRHGTLLQAHSFHKGDVNALAAAPSHNRVFSAGSDGQVILYKVSSETIGSSDDRSSSEVMKKWLYVGPVRAHTHDVRALTVAVPISREDSLTDEKVKRSRGREKPIDFSYRKWAHLGVPMLISAGDDTKLFAYCANEFTKFSPHEICPAPQRMPIQLVHNTTFNRTSLLLVQYSYELDILSVCLESNVESLSSGGHATTRPLVQVKSKASRKIICSSISNSGMLFAYSDHVKPNLFELKRPGIGKSEWTINKRQLPRKLPFAHSMVFSCDCSWLIVAGHDRRIYVVDVSSSELVHTYTPCREEPDEELPPSEPPITKMFTSSDGQWLAAVNCFGDVYIFNLEIQRQHWFISRLEGASVAAAGFPPQNNNVLIITTSSNQVYVFDVEAKQLGEWSMQHTFVLPRRYQEFPGEVIGLSFSPSPSSSSVIIYSARAMCVIDFGRPVDQDDDTDLVNGQGSALRKVANTPINGRLKRKLKDCQSEAKLHGRKNFEFFAFRDPVLFIGHLSKSSMLILDKPWLEVVKTFNAPVHRHIYGT</sequence>
<dbReference type="EMBL" id="CM051407">
    <property type="protein sequence ID" value="KAJ4701598.1"/>
    <property type="molecule type" value="Genomic_DNA"/>
</dbReference>
<gene>
    <name evidence="1" type="ORF">OWV82_024818</name>
</gene>
<reference evidence="1 2" key="1">
    <citation type="journal article" date="2023" name="Science">
        <title>Complex scaffold remodeling in plant triterpene biosynthesis.</title>
        <authorList>
            <person name="De La Pena R."/>
            <person name="Hodgson H."/>
            <person name="Liu J.C."/>
            <person name="Stephenson M.J."/>
            <person name="Martin A.C."/>
            <person name="Owen C."/>
            <person name="Harkess A."/>
            <person name="Leebens-Mack J."/>
            <person name="Jimenez L.E."/>
            <person name="Osbourn A."/>
            <person name="Sattely E.S."/>
        </authorList>
    </citation>
    <scope>NUCLEOTIDE SEQUENCE [LARGE SCALE GENOMIC DNA]</scope>
    <source>
        <strain evidence="2">cv. JPN11</strain>
        <tissue evidence="1">Leaf</tissue>
    </source>
</reference>
<name>A0ACC1WRC2_MELAZ</name>
<protein>
    <submittedName>
        <fullName evidence="1">U3 small nucleolar RNA-associated protein 4</fullName>
    </submittedName>
</protein>
<organism evidence="1 2">
    <name type="scientific">Melia azedarach</name>
    <name type="common">Chinaberry tree</name>
    <dbReference type="NCBI Taxonomy" id="155640"/>
    <lineage>
        <taxon>Eukaryota</taxon>
        <taxon>Viridiplantae</taxon>
        <taxon>Streptophyta</taxon>
        <taxon>Embryophyta</taxon>
        <taxon>Tracheophyta</taxon>
        <taxon>Spermatophyta</taxon>
        <taxon>Magnoliopsida</taxon>
        <taxon>eudicotyledons</taxon>
        <taxon>Gunneridae</taxon>
        <taxon>Pentapetalae</taxon>
        <taxon>rosids</taxon>
        <taxon>malvids</taxon>
        <taxon>Sapindales</taxon>
        <taxon>Meliaceae</taxon>
        <taxon>Melia</taxon>
    </lineage>
</organism>
<evidence type="ECO:0000313" key="2">
    <source>
        <dbReference type="Proteomes" id="UP001164539"/>
    </source>
</evidence>
<dbReference type="Proteomes" id="UP001164539">
    <property type="component" value="Chromosome 14"/>
</dbReference>
<comment type="caution">
    <text evidence="1">The sequence shown here is derived from an EMBL/GenBank/DDBJ whole genome shotgun (WGS) entry which is preliminary data.</text>
</comment>